<dbReference type="Gene3D" id="6.10.250.670">
    <property type="match status" value="1"/>
</dbReference>
<dbReference type="Gene3D" id="1.10.150.630">
    <property type="match status" value="1"/>
</dbReference>
<dbReference type="EMBL" id="CP000311">
    <property type="protein sequence ID" value="ABG16267.1"/>
    <property type="molecule type" value="Genomic_DNA"/>
</dbReference>
<evidence type="ECO:0000313" key="3">
    <source>
        <dbReference type="EMBL" id="ABG16267.1"/>
    </source>
</evidence>
<dbReference type="SUPFAM" id="SSF140591">
    <property type="entry name" value="Type III secretion system domain"/>
    <property type="match status" value="1"/>
</dbReference>
<name>A0A0E1NL80_YERPA</name>
<dbReference type="Pfam" id="PF07201">
    <property type="entry name" value="HrpJ"/>
    <property type="match status" value="1"/>
</dbReference>
<dbReference type="GO" id="GO:0050709">
    <property type="term" value="P:negative regulation of protein secretion"/>
    <property type="evidence" value="ECO:0007669"/>
    <property type="project" value="InterPro"/>
</dbReference>
<dbReference type="RefSeq" id="WP_002212958.1">
    <property type="nucleotide sequence ID" value="NC_008122.1"/>
</dbReference>
<evidence type="ECO:0000259" key="2">
    <source>
        <dbReference type="Pfam" id="PF07201"/>
    </source>
</evidence>
<dbReference type="InterPro" id="IPR013401">
    <property type="entry name" value="T3SS_LcrE"/>
</dbReference>
<dbReference type="InterPro" id="IPR010812">
    <property type="entry name" value="HrpJ-like"/>
</dbReference>
<feature type="domain" description="Hypersensitivity response secretion-like HrpJ" evidence="2">
    <location>
        <begin position="60"/>
        <end position="223"/>
    </location>
</feature>
<keyword evidence="1" id="KW-0175">Coiled coil</keyword>
<dbReference type="SMR" id="A0A0E1NL80"/>
<dbReference type="KEGG" id="ypa:YPA_CD0023"/>
<accession>A0A0E1NL80</accession>
<dbReference type="PATRIC" id="fig|360102.15.peg.4649"/>
<dbReference type="NCBIfam" id="TIGR02568">
    <property type="entry name" value="LcrE"/>
    <property type="match status" value="1"/>
</dbReference>
<proteinExistence type="predicted"/>
<dbReference type="Proteomes" id="UP000001971">
    <property type="component" value="Plasmid pCD"/>
</dbReference>
<sequence>MTTLHNLSYGNTPLHNERPEIASSQIVNQTLGQFRGESVQIVSGTLQSIADMAEEVTFVFSERKELSLDKRKLSDSQARVSDVEEQVNQYLSKVPELEQKQNVSELLSLLSNSPNISLSQLKAYLEGKSEEPSEQFKMLCGLRDALKGRPELAHLSHLVEQALVSMAEEQGETIVLGARITPEAYRESQSGVNPLQPLRDTYRDAVMGYQGIYAIWSDLQKRFPNGDIDSVILFLQKALSADLQSQQSGSGREKLGIVISDLQKLKEFGSVSDQVKGFWQFFSEGKTNGVRPF</sequence>
<dbReference type="GO" id="GO:0030254">
    <property type="term" value="P:protein secretion by the type III secretion system"/>
    <property type="evidence" value="ECO:0007669"/>
    <property type="project" value="InterPro"/>
</dbReference>
<protein>
    <submittedName>
        <fullName evidence="3">Type III secretion outer membrane protein PopN</fullName>
    </submittedName>
</protein>
<organism evidence="3 4">
    <name type="scientific">Yersinia pestis bv. Antiqua (strain Antiqua)</name>
    <dbReference type="NCBI Taxonomy" id="360102"/>
    <lineage>
        <taxon>Bacteria</taxon>
        <taxon>Pseudomonadati</taxon>
        <taxon>Pseudomonadota</taxon>
        <taxon>Gammaproteobacteria</taxon>
        <taxon>Enterobacterales</taxon>
        <taxon>Yersiniaceae</taxon>
        <taxon>Yersinia</taxon>
    </lineage>
</organism>
<evidence type="ECO:0000256" key="1">
    <source>
        <dbReference type="SAM" id="Coils"/>
    </source>
</evidence>
<reference evidence="3 4" key="1">
    <citation type="journal article" date="2006" name="J. Bacteriol.">
        <title>Complete genome sequence of Yersinia pestis strains Antiqua and Nepal516: evidence of gene reduction in an emerging pathogen.</title>
        <authorList>
            <person name="Chain P.S."/>
            <person name="Hu P."/>
            <person name="Malfatti S.A."/>
            <person name="Radnedge L."/>
            <person name="Larimer F."/>
            <person name="Vergez L.M."/>
            <person name="Worsham P."/>
            <person name="Chu M.C."/>
            <person name="Andersen G.L."/>
        </authorList>
    </citation>
    <scope>NUCLEOTIDE SEQUENCE [LARGE SCALE GENOMIC DNA]</scope>
    <source>
        <strain evidence="3 4">Antiqua</strain>
        <plasmid evidence="3 4">pCD</plasmid>
    </source>
</reference>
<keyword evidence="3" id="KW-0614">Plasmid</keyword>
<gene>
    <name evidence="3" type="ordered locus">YPA_CD0023</name>
</gene>
<dbReference type="GO" id="GO:0009986">
    <property type="term" value="C:cell surface"/>
    <property type="evidence" value="ECO:0007669"/>
    <property type="project" value="InterPro"/>
</dbReference>
<dbReference type="GO" id="GO:0019867">
    <property type="term" value="C:outer membrane"/>
    <property type="evidence" value="ECO:0007669"/>
    <property type="project" value="InterPro"/>
</dbReference>
<dbReference type="HOGENOM" id="CLU_061811_0_0_6"/>
<evidence type="ECO:0000313" key="4">
    <source>
        <dbReference type="Proteomes" id="UP000001971"/>
    </source>
</evidence>
<geneLocation type="plasmid" evidence="3 4">
    <name>pCD</name>
</geneLocation>
<feature type="coiled-coil region" evidence="1">
    <location>
        <begin position="73"/>
        <end position="100"/>
    </location>
</feature>
<dbReference type="AlphaFoldDB" id="A0A0E1NL80"/>